<protein>
    <submittedName>
        <fullName evidence="3">Stage II sporulation protein P</fullName>
    </submittedName>
</protein>
<dbReference type="NCBIfam" id="TIGR02867">
    <property type="entry name" value="spore_II_P"/>
    <property type="match status" value="1"/>
</dbReference>
<dbReference type="InterPro" id="IPR010897">
    <property type="entry name" value="Spore_II_P"/>
</dbReference>
<evidence type="ECO:0000313" key="3">
    <source>
        <dbReference type="EMBL" id="GAW93231.1"/>
    </source>
</evidence>
<organism evidence="3 4">
    <name type="scientific">Calderihabitans maritimus</name>
    <dbReference type="NCBI Taxonomy" id="1246530"/>
    <lineage>
        <taxon>Bacteria</taxon>
        <taxon>Bacillati</taxon>
        <taxon>Bacillota</taxon>
        <taxon>Clostridia</taxon>
        <taxon>Neomoorellales</taxon>
        <taxon>Calderihabitantaceae</taxon>
        <taxon>Calderihabitans</taxon>
    </lineage>
</organism>
<feature type="region of interest" description="Disordered" evidence="1">
    <location>
        <begin position="317"/>
        <end position="337"/>
    </location>
</feature>
<dbReference type="OrthoDB" id="1633470at2"/>
<evidence type="ECO:0000256" key="1">
    <source>
        <dbReference type="SAM" id="MobiDB-lite"/>
    </source>
</evidence>
<dbReference type="SUPFAM" id="SSF53187">
    <property type="entry name" value="Zn-dependent exopeptidases"/>
    <property type="match status" value="1"/>
</dbReference>
<proteinExistence type="predicted"/>
<dbReference type="Proteomes" id="UP000197032">
    <property type="component" value="Unassembled WGS sequence"/>
</dbReference>
<feature type="compositionally biased region" description="Low complexity" evidence="1">
    <location>
        <begin position="318"/>
        <end position="331"/>
    </location>
</feature>
<keyword evidence="2" id="KW-0812">Transmembrane</keyword>
<evidence type="ECO:0000256" key="2">
    <source>
        <dbReference type="SAM" id="Phobius"/>
    </source>
</evidence>
<dbReference type="Pfam" id="PF07454">
    <property type="entry name" value="SpoIIP"/>
    <property type="match status" value="1"/>
</dbReference>
<dbReference type="AlphaFoldDB" id="A0A1Z5HV70"/>
<comment type="caution">
    <text evidence="3">The sequence shown here is derived from an EMBL/GenBank/DDBJ whole genome shotgun (WGS) entry which is preliminary data.</text>
</comment>
<feature type="transmembrane region" description="Helical" evidence="2">
    <location>
        <begin position="9"/>
        <end position="30"/>
    </location>
</feature>
<gene>
    <name evidence="3" type="ORF">KKC1_23700</name>
</gene>
<reference evidence="4" key="1">
    <citation type="journal article" date="2017" name="Appl. Environ. Microbiol.">
        <title>Genomic Analysis of Calderihabitans maritimus KKC1, a Thermophilic, Hydrogenogenic, Carboxydotrophic Bacterium Isolated from Marine Sediment.</title>
        <authorList>
            <person name="Omae K."/>
            <person name="Yoneda Y."/>
            <person name="Fukuyama Y."/>
            <person name="Yoshida T."/>
            <person name="Sako Y."/>
        </authorList>
    </citation>
    <scope>NUCLEOTIDE SEQUENCE [LARGE SCALE GENOMIC DNA]</scope>
    <source>
        <strain evidence="4">KKC1</strain>
    </source>
</reference>
<keyword evidence="4" id="KW-1185">Reference proteome</keyword>
<accession>A0A1Z5HV70</accession>
<keyword evidence="2" id="KW-1133">Transmembrane helix</keyword>
<evidence type="ECO:0000313" key="4">
    <source>
        <dbReference type="Proteomes" id="UP000197032"/>
    </source>
</evidence>
<name>A0A1Z5HV70_9FIRM</name>
<dbReference type="RefSeq" id="WP_088554415.1">
    <property type="nucleotide sequence ID" value="NZ_BDGJ01000125.1"/>
</dbReference>
<feature type="transmembrane region" description="Helical" evidence="2">
    <location>
        <begin position="344"/>
        <end position="366"/>
    </location>
</feature>
<keyword evidence="2" id="KW-0472">Membrane</keyword>
<sequence length="433" mass="48161">MSKKLSRKLIVTGIVMIVAGIALLAGYPVARTAYRPVINLPEIGVFEVERDDGGYFTVVDEKGEIIDMTARQVYVGDEFIAEDNRRYRVQRIEGDTAYAEMVGKEQIVWKEEWEEAAVVQGRGQPAKNLVAIYHTHSDESYVPTDGTHSIPARGGIFKVGATLEDKLEKLGVNTIHDTTPHEPHDSESYKRSRRTAFRLLQKRPSVIIDVHRDGVPNPDFYQTSVKGTPATKVRLVVGRQNPNMSANLEFAKRLKAYLDKTHPGLVRGIFLAKGNYNQDLSPRSILVEVGTHTNSRDRAQNGAALFADAIPKVLGINTPPSRTGPGPTGIPKSPPSTRGDWSSLAWVIGILLVGGGIFLLISAGGWSGAREKLKQFVSGEWANALVKMRGNRRRHNVQESRINRKAFRIEEVRDKYEEANVNTNDERAEFQKD</sequence>
<dbReference type="EMBL" id="BDGJ01000125">
    <property type="protein sequence ID" value="GAW93231.1"/>
    <property type="molecule type" value="Genomic_DNA"/>
</dbReference>